<proteinExistence type="predicted"/>
<dbReference type="Gene3D" id="3.10.450.50">
    <property type="match status" value="1"/>
</dbReference>
<dbReference type="InterPro" id="IPR032710">
    <property type="entry name" value="NTF2-like_dom_sf"/>
</dbReference>
<name>A0ABP8ZCH2_9ACTN</name>
<evidence type="ECO:0000313" key="3">
    <source>
        <dbReference type="Proteomes" id="UP001499882"/>
    </source>
</evidence>
<dbReference type="Pfam" id="PF13577">
    <property type="entry name" value="SnoaL_4"/>
    <property type="match status" value="1"/>
</dbReference>
<protein>
    <recommendedName>
        <fullName evidence="1">SnoaL-like domain-containing protein</fullName>
    </recommendedName>
</protein>
<organism evidence="2 3">
    <name type="scientific">Nocardioides endophyticus</name>
    <dbReference type="NCBI Taxonomy" id="1353775"/>
    <lineage>
        <taxon>Bacteria</taxon>
        <taxon>Bacillati</taxon>
        <taxon>Actinomycetota</taxon>
        <taxon>Actinomycetes</taxon>
        <taxon>Propionibacteriales</taxon>
        <taxon>Nocardioidaceae</taxon>
        <taxon>Nocardioides</taxon>
    </lineage>
</organism>
<keyword evidence="3" id="KW-1185">Reference proteome</keyword>
<gene>
    <name evidence="2" type="ORF">GCM10023350_42450</name>
</gene>
<sequence length="155" mass="17363">MTEVDPLTRLVAIADCTRLMVEYGLRLDHGVAVSTAELFTEDGAWRSNTIDAVGQAQLKAFFQRRADLTDRLTRHVVTNIAVDVLDEDHARARSYAVEIRGDRGADGLAEDTRPAVVGDYKDKLVKVDGRWLFTERLVEISFKRSTEVFMESSSS</sequence>
<dbReference type="Proteomes" id="UP001499882">
    <property type="component" value="Unassembled WGS sequence"/>
</dbReference>
<dbReference type="InterPro" id="IPR037401">
    <property type="entry name" value="SnoaL-like"/>
</dbReference>
<comment type="caution">
    <text evidence="2">The sequence shown here is derived from an EMBL/GenBank/DDBJ whole genome shotgun (WGS) entry which is preliminary data.</text>
</comment>
<dbReference type="SUPFAM" id="SSF54427">
    <property type="entry name" value="NTF2-like"/>
    <property type="match status" value="1"/>
</dbReference>
<reference evidence="3" key="1">
    <citation type="journal article" date="2019" name="Int. J. Syst. Evol. Microbiol.">
        <title>The Global Catalogue of Microorganisms (GCM) 10K type strain sequencing project: providing services to taxonomists for standard genome sequencing and annotation.</title>
        <authorList>
            <consortium name="The Broad Institute Genomics Platform"/>
            <consortium name="The Broad Institute Genome Sequencing Center for Infectious Disease"/>
            <person name="Wu L."/>
            <person name="Ma J."/>
        </authorList>
    </citation>
    <scope>NUCLEOTIDE SEQUENCE [LARGE SCALE GENOMIC DNA]</scope>
    <source>
        <strain evidence="3">JCM 18532</strain>
    </source>
</reference>
<accession>A0ABP8ZCH2</accession>
<dbReference type="EMBL" id="BAABKN010000027">
    <property type="protein sequence ID" value="GAA4752662.1"/>
    <property type="molecule type" value="Genomic_DNA"/>
</dbReference>
<evidence type="ECO:0000259" key="1">
    <source>
        <dbReference type="Pfam" id="PF13577"/>
    </source>
</evidence>
<feature type="domain" description="SnoaL-like" evidence="1">
    <location>
        <begin position="9"/>
        <end position="136"/>
    </location>
</feature>
<dbReference type="RefSeq" id="WP_345529030.1">
    <property type="nucleotide sequence ID" value="NZ_BAABKN010000027.1"/>
</dbReference>
<evidence type="ECO:0000313" key="2">
    <source>
        <dbReference type="EMBL" id="GAA4752662.1"/>
    </source>
</evidence>